<proteinExistence type="predicted"/>
<gene>
    <name evidence="1" type="ORF">GMARGA_LOCUS42194</name>
</gene>
<sequence length="69" mass="7776">TLDNHSDIDLIVENLDLSTSQILKRLCRITSRYFNKSTNLPSVNIEPAMLILTLVNPVNLNLGIVQNQK</sequence>
<name>A0ABN7XDM8_GIGMA</name>
<keyword evidence="2" id="KW-1185">Reference proteome</keyword>
<protein>
    <submittedName>
        <fullName evidence="1">20974_t:CDS:1</fullName>
    </submittedName>
</protein>
<evidence type="ECO:0000313" key="1">
    <source>
        <dbReference type="EMBL" id="CAG8853373.1"/>
    </source>
</evidence>
<reference evidence="1 2" key="1">
    <citation type="submission" date="2021-06" db="EMBL/GenBank/DDBJ databases">
        <authorList>
            <person name="Kallberg Y."/>
            <person name="Tangrot J."/>
            <person name="Rosling A."/>
        </authorList>
    </citation>
    <scope>NUCLEOTIDE SEQUENCE [LARGE SCALE GENOMIC DNA]</scope>
    <source>
        <strain evidence="1 2">120-4 pot B 10/14</strain>
    </source>
</reference>
<feature type="non-terminal residue" evidence="1">
    <location>
        <position position="69"/>
    </location>
</feature>
<evidence type="ECO:0000313" key="2">
    <source>
        <dbReference type="Proteomes" id="UP000789901"/>
    </source>
</evidence>
<dbReference type="EMBL" id="CAJVQB010123316">
    <property type="protein sequence ID" value="CAG8853373.1"/>
    <property type="molecule type" value="Genomic_DNA"/>
</dbReference>
<comment type="caution">
    <text evidence="1">The sequence shown here is derived from an EMBL/GenBank/DDBJ whole genome shotgun (WGS) entry which is preliminary data.</text>
</comment>
<dbReference type="Proteomes" id="UP000789901">
    <property type="component" value="Unassembled WGS sequence"/>
</dbReference>
<accession>A0ABN7XDM8</accession>
<organism evidence="1 2">
    <name type="scientific">Gigaspora margarita</name>
    <dbReference type="NCBI Taxonomy" id="4874"/>
    <lineage>
        <taxon>Eukaryota</taxon>
        <taxon>Fungi</taxon>
        <taxon>Fungi incertae sedis</taxon>
        <taxon>Mucoromycota</taxon>
        <taxon>Glomeromycotina</taxon>
        <taxon>Glomeromycetes</taxon>
        <taxon>Diversisporales</taxon>
        <taxon>Gigasporaceae</taxon>
        <taxon>Gigaspora</taxon>
    </lineage>
</organism>
<feature type="non-terminal residue" evidence="1">
    <location>
        <position position="1"/>
    </location>
</feature>